<name>A0A2W5IAQ0_9ACTN</name>
<evidence type="ECO:0000313" key="2">
    <source>
        <dbReference type="Proteomes" id="UP000248606"/>
    </source>
</evidence>
<sequence length="68" mass="8060">MVSFPQIKWSLPLRNISRSRENAPKMIFIISNRYIFNNGFCEVFIQGFPKQEKNEKRQNISVSNFSPH</sequence>
<proteinExistence type="predicted"/>
<dbReference type="EMBL" id="QFOZ01000007">
    <property type="protein sequence ID" value="PZP88790.1"/>
    <property type="molecule type" value="Genomic_DNA"/>
</dbReference>
<dbReference type="Proteomes" id="UP000248606">
    <property type="component" value="Unassembled WGS sequence"/>
</dbReference>
<comment type="caution">
    <text evidence="1">The sequence shown here is derived from an EMBL/GenBank/DDBJ whole genome shotgun (WGS) entry which is preliminary data.</text>
</comment>
<accession>A0A2W5IAQ0</accession>
<protein>
    <submittedName>
        <fullName evidence="1">Uncharacterized protein</fullName>
    </submittedName>
</protein>
<reference evidence="1 2" key="1">
    <citation type="submission" date="2017-08" db="EMBL/GenBank/DDBJ databases">
        <title>Infants hospitalized years apart are colonized by the same room-sourced microbial strains.</title>
        <authorList>
            <person name="Brooks B."/>
            <person name="Olm M.R."/>
            <person name="Firek B.A."/>
            <person name="Baker R."/>
            <person name="Thomas B.C."/>
            <person name="Morowitz M.J."/>
            <person name="Banfield J.F."/>
        </authorList>
    </citation>
    <scope>NUCLEOTIDE SEQUENCE [LARGE SCALE GENOMIC DNA]</scope>
    <source>
        <strain evidence="1">S2_006_000_R1_57</strain>
    </source>
</reference>
<dbReference type="AlphaFoldDB" id="A0A2W5IAQ0"/>
<evidence type="ECO:0000313" key="1">
    <source>
        <dbReference type="EMBL" id="PZP88790.1"/>
    </source>
</evidence>
<gene>
    <name evidence="1" type="ORF">DI579_05370</name>
</gene>
<organism evidence="1 2">
    <name type="scientific">Lawsonella clevelandensis</name>
    <dbReference type="NCBI Taxonomy" id="1528099"/>
    <lineage>
        <taxon>Bacteria</taxon>
        <taxon>Bacillati</taxon>
        <taxon>Actinomycetota</taxon>
        <taxon>Actinomycetes</taxon>
        <taxon>Mycobacteriales</taxon>
        <taxon>Lawsonellaceae</taxon>
        <taxon>Lawsonella</taxon>
    </lineage>
</organism>